<evidence type="ECO:0000256" key="1">
    <source>
        <dbReference type="ARBA" id="ARBA00009861"/>
    </source>
</evidence>
<dbReference type="Pfam" id="PF02458">
    <property type="entry name" value="Transferase"/>
    <property type="match status" value="1"/>
</dbReference>
<dbReference type="EMBL" id="JARAOO010000014">
    <property type="protein sequence ID" value="KAJ7943977.1"/>
    <property type="molecule type" value="Genomic_DNA"/>
</dbReference>
<organism evidence="3 4">
    <name type="scientific">Quillaja saponaria</name>
    <name type="common">Soap bark tree</name>
    <dbReference type="NCBI Taxonomy" id="32244"/>
    <lineage>
        <taxon>Eukaryota</taxon>
        <taxon>Viridiplantae</taxon>
        <taxon>Streptophyta</taxon>
        <taxon>Embryophyta</taxon>
        <taxon>Tracheophyta</taxon>
        <taxon>Spermatophyta</taxon>
        <taxon>Magnoliopsida</taxon>
        <taxon>eudicotyledons</taxon>
        <taxon>Gunneridae</taxon>
        <taxon>Pentapetalae</taxon>
        <taxon>rosids</taxon>
        <taxon>fabids</taxon>
        <taxon>Fabales</taxon>
        <taxon>Quillajaceae</taxon>
        <taxon>Quillaja</taxon>
    </lineage>
</organism>
<dbReference type="GO" id="GO:0016740">
    <property type="term" value="F:transferase activity"/>
    <property type="evidence" value="ECO:0007669"/>
    <property type="project" value="UniProtKB-KW"/>
</dbReference>
<gene>
    <name evidence="3" type="ORF">O6P43_033449</name>
</gene>
<evidence type="ECO:0000256" key="2">
    <source>
        <dbReference type="ARBA" id="ARBA00022679"/>
    </source>
</evidence>
<dbReference type="InterPro" id="IPR050898">
    <property type="entry name" value="Plant_acyltransferase"/>
</dbReference>
<reference evidence="3" key="1">
    <citation type="journal article" date="2023" name="Science">
        <title>Elucidation of the pathway for biosynthesis of saponin adjuvants from the soapbark tree.</title>
        <authorList>
            <person name="Reed J."/>
            <person name="Orme A."/>
            <person name="El-Demerdash A."/>
            <person name="Owen C."/>
            <person name="Martin L.B.B."/>
            <person name="Misra R.C."/>
            <person name="Kikuchi S."/>
            <person name="Rejzek M."/>
            <person name="Martin A.C."/>
            <person name="Harkess A."/>
            <person name="Leebens-Mack J."/>
            <person name="Louveau T."/>
            <person name="Stephenson M.J."/>
            <person name="Osbourn A."/>
        </authorList>
    </citation>
    <scope>NUCLEOTIDE SEQUENCE</scope>
    <source>
        <strain evidence="3">S10</strain>
    </source>
</reference>
<comment type="similarity">
    <text evidence="1">Belongs to the plant acyltransferase family.</text>
</comment>
<dbReference type="AlphaFoldDB" id="A0AAD7P6K2"/>
<dbReference type="KEGG" id="qsa:O6P43_033449"/>
<name>A0AAD7P6K2_QUISA</name>
<dbReference type="Proteomes" id="UP001163823">
    <property type="component" value="Chromosome 14"/>
</dbReference>
<dbReference type="Gene3D" id="3.30.559.10">
    <property type="entry name" value="Chloramphenicol acetyltransferase-like domain"/>
    <property type="match status" value="2"/>
</dbReference>
<comment type="caution">
    <text evidence="3">The sequence shown here is derived from an EMBL/GenBank/DDBJ whole genome shotgun (WGS) entry which is preliminary data.</text>
</comment>
<dbReference type="PANTHER" id="PTHR31147:SF66">
    <property type="entry name" value="OS05G0315700 PROTEIN"/>
    <property type="match status" value="1"/>
</dbReference>
<accession>A0AAD7P6K2</accession>
<dbReference type="PANTHER" id="PTHR31147">
    <property type="entry name" value="ACYL TRANSFERASE 4"/>
    <property type="match status" value="1"/>
</dbReference>
<dbReference type="InterPro" id="IPR023213">
    <property type="entry name" value="CAT-like_dom_sf"/>
</dbReference>
<proteinExistence type="inferred from homology"/>
<evidence type="ECO:0000313" key="3">
    <source>
        <dbReference type="EMBL" id="KAJ7943977.1"/>
    </source>
</evidence>
<keyword evidence="2" id="KW-0808">Transferase</keyword>
<evidence type="ECO:0000313" key="4">
    <source>
        <dbReference type="Proteomes" id="UP001163823"/>
    </source>
</evidence>
<protein>
    <submittedName>
        <fullName evidence="3">Benzyl alcohol O-benzoyltransferase</fullName>
    </submittedName>
</protein>
<keyword evidence="4" id="KW-1185">Reference proteome</keyword>
<sequence>MEVSCNLSPIVFSTRHSEPELVVPAEPTPNEVKLLSDIDDQEGLRFHLPIIKFYHHNPISIMKGEDPVKVIREAIAKALVFYYPFAGRLREGPNRKLMVDCNGEGVLFVEADADVELWQLGDTVQPPCPYMREFLNEVPGSEGIIGCPLLLIQVTRLRCGGFVFVIRMNHTMCDTLGLVRFLNMVAEFSRGKCAPTQVTQLPVWQRHILNARDPPTVAFTHQEYGDVIDEKTYSLAKHVGGSDNEVVHDSVFFGPKEILSIREKLPPPLQNCSDFELLSACLWKCRTIALEPNPNDIVGLSCFINARGKNGLQVPNGYYGNAFAFPIALSKAGLLSQSPLGYALDLIRKVKTLMSEEFIRSVADLMVIKGRPMYRTVGNYLVADTTRVGFDCVDFGWGKPVYGGPAGAISCVSFYARFKNCKGEDGIVVPIWLPRSVMENFRSELQKIITQDPLNDHSYTNTLPKRSIISKL</sequence>